<dbReference type="Proteomes" id="UP000028501">
    <property type="component" value="Chromosome"/>
</dbReference>
<dbReference type="AlphaFoldDB" id="A0A075WFC7"/>
<gene>
    <name evidence="1" type="ORF">AFULGI_00010310</name>
</gene>
<evidence type="ECO:0000313" key="1">
    <source>
        <dbReference type="EMBL" id="AIG97814.1"/>
    </source>
</evidence>
<name>A0A075WFC7_ARCFL</name>
<dbReference type="SMR" id="A0A075WFC7"/>
<dbReference type="EMBL" id="CP006577">
    <property type="protein sequence ID" value="AIG97814.1"/>
    <property type="molecule type" value="Genomic_DNA"/>
</dbReference>
<dbReference type="Gene3D" id="1.10.3200.10">
    <property type="entry name" value="AF0941-like"/>
    <property type="match status" value="1"/>
</dbReference>
<sequence>MLYINSFLDRMGEIIRGEKSVEEADKLLDQKNIFEMFRSDCEEILNLYKSGKAEKEEVQRNFYLLKTYVVSQLSIHFERLKEFAESKGFKIEKKLDPEVINEIALYIDRVEKEV</sequence>
<dbReference type="GeneID" id="24794542"/>
<dbReference type="SUPFAM" id="SSF140726">
    <property type="entry name" value="AF0941-like"/>
    <property type="match status" value="1"/>
</dbReference>
<dbReference type="Pfam" id="PF14591">
    <property type="entry name" value="AF0941-like"/>
    <property type="match status" value="1"/>
</dbReference>
<organism evidence="1 2">
    <name type="scientific">Archaeoglobus fulgidus DSM 8774</name>
    <dbReference type="NCBI Taxonomy" id="1344584"/>
    <lineage>
        <taxon>Archaea</taxon>
        <taxon>Methanobacteriati</taxon>
        <taxon>Methanobacteriota</taxon>
        <taxon>Archaeoglobi</taxon>
        <taxon>Archaeoglobales</taxon>
        <taxon>Archaeoglobaceae</taxon>
        <taxon>Archaeoglobus</taxon>
    </lineage>
</organism>
<dbReference type="InterPro" id="IPR036564">
    <property type="entry name" value="AF0941-like_sf"/>
</dbReference>
<dbReference type="HOGENOM" id="CLU_1954540_0_0_2"/>
<proteinExistence type="predicted"/>
<protein>
    <submittedName>
        <fullName evidence="1">Uncharacterized protein</fullName>
    </submittedName>
</protein>
<dbReference type="KEGG" id="afg:AFULGI_00010310"/>
<dbReference type="InterPro" id="IPR013502">
    <property type="entry name" value="Uncharacterised_AF0941"/>
</dbReference>
<reference evidence="1 2" key="1">
    <citation type="submission" date="2013-07" db="EMBL/GenBank/DDBJ databases">
        <title>Genome of Archaeoglobus fulgidus.</title>
        <authorList>
            <person name="Fiebig A."/>
            <person name="Birkeland N.-K."/>
        </authorList>
    </citation>
    <scope>NUCLEOTIDE SEQUENCE [LARGE SCALE GENOMIC DNA]</scope>
    <source>
        <strain evidence="1 2">DSM 8774</strain>
    </source>
</reference>
<dbReference type="RefSeq" id="WP_010878441.1">
    <property type="nucleotide sequence ID" value="NZ_CP006577.1"/>
</dbReference>
<evidence type="ECO:0000313" key="2">
    <source>
        <dbReference type="Proteomes" id="UP000028501"/>
    </source>
</evidence>
<accession>A0A075WFC7</accession>